<proteinExistence type="predicted"/>
<dbReference type="InterPro" id="IPR014229">
    <property type="entry name" value="Spore_YtfJ"/>
</dbReference>
<dbReference type="PIRSF" id="PIRSF021377">
    <property type="entry name" value="YtfJ"/>
    <property type="match status" value="1"/>
</dbReference>
<accession>A0A0L6ZD93</accession>
<dbReference type="Proteomes" id="UP000037043">
    <property type="component" value="Unassembled WGS sequence"/>
</dbReference>
<dbReference type="NCBIfam" id="TIGR02874">
    <property type="entry name" value="spore_ytfJ"/>
    <property type="match status" value="1"/>
</dbReference>
<dbReference type="Pfam" id="PF09579">
    <property type="entry name" value="Spore_YtfJ"/>
    <property type="match status" value="1"/>
</dbReference>
<dbReference type="EMBL" id="LHUR01000011">
    <property type="protein sequence ID" value="KOA20922.1"/>
    <property type="molecule type" value="Genomic_DNA"/>
</dbReference>
<gene>
    <name evidence="2" type="primary">ytfJ</name>
    <name evidence="2" type="ORF">CLHOM_05100</name>
</gene>
<evidence type="ECO:0000313" key="2">
    <source>
        <dbReference type="EMBL" id="KOA20922.1"/>
    </source>
</evidence>
<keyword evidence="3" id="KW-1185">Reference proteome</keyword>
<dbReference type="AlphaFoldDB" id="A0A0L6ZD93"/>
<evidence type="ECO:0000313" key="3">
    <source>
        <dbReference type="Proteomes" id="UP000037043"/>
    </source>
</evidence>
<dbReference type="RefSeq" id="WP_052220107.1">
    <property type="nucleotide sequence ID" value="NZ_LHUR01000011.1"/>
</dbReference>
<sequence>MDSHPIEQLMKSTLENLKAMVDVNTVVGEPIKSHDGTTIIPISKVTLGFASGGTEFLSNRSSREEDDKLPFGGGSSSGVSVKPIAFLVIKEGNVRLIPVDQMNINIFDRIIDQIPSILNLFTKDSCKDKEKPCKEEKREIEEE</sequence>
<organism evidence="2 3">
    <name type="scientific">Clostridium homopropionicum DSM 5847</name>
    <dbReference type="NCBI Taxonomy" id="1121318"/>
    <lineage>
        <taxon>Bacteria</taxon>
        <taxon>Bacillati</taxon>
        <taxon>Bacillota</taxon>
        <taxon>Clostridia</taxon>
        <taxon>Eubacteriales</taxon>
        <taxon>Clostridiaceae</taxon>
        <taxon>Clostridium</taxon>
    </lineage>
</organism>
<dbReference type="PANTHER" id="PTHR39162:SF1">
    <property type="entry name" value="SPORULATION PROTEIN YTFJ"/>
    <property type="match status" value="1"/>
</dbReference>
<evidence type="ECO:0000256" key="1">
    <source>
        <dbReference type="SAM" id="MobiDB-lite"/>
    </source>
</evidence>
<dbReference type="PANTHER" id="PTHR39162">
    <property type="entry name" value="GLL3345 PROTEIN"/>
    <property type="match status" value="1"/>
</dbReference>
<protein>
    <submittedName>
        <fullName evidence="2">Putative spore protein YtfJ</fullName>
    </submittedName>
</protein>
<dbReference type="STRING" id="36844.SAMN04488501_104210"/>
<dbReference type="PATRIC" id="fig|1121318.3.peg.513"/>
<feature type="region of interest" description="Disordered" evidence="1">
    <location>
        <begin position="58"/>
        <end position="77"/>
    </location>
</feature>
<reference evidence="3" key="1">
    <citation type="submission" date="2015-08" db="EMBL/GenBank/DDBJ databases">
        <title>Genome sequence of the strict anaerobe Clostridium homopropionicum LuHBu1 (DSM 5847T).</title>
        <authorList>
            <person name="Poehlein A."/>
            <person name="Beck M."/>
            <person name="Schiel-Bengelsdorf B."/>
            <person name="Bengelsdorf F.R."/>
            <person name="Daniel R."/>
            <person name="Duerre P."/>
        </authorList>
    </citation>
    <scope>NUCLEOTIDE SEQUENCE [LARGE SCALE GENOMIC DNA]</scope>
    <source>
        <strain evidence="3">DSM 5847</strain>
    </source>
</reference>
<comment type="caution">
    <text evidence="2">The sequence shown here is derived from an EMBL/GenBank/DDBJ whole genome shotgun (WGS) entry which is preliminary data.</text>
</comment>
<name>A0A0L6ZD93_9CLOT</name>